<evidence type="ECO:0000313" key="3">
    <source>
        <dbReference type="Proteomes" id="UP000017840"/>
    </source>
</evidence>
<keyword evidence="1" id="KW-1133">Transmembrane helix</keyword>
<organism evidence="2 3">
    <name type="scientific">Candidatus Halobonum tyrrellensis G22</name>
    <dbReference type="NCBI Taxonomy" id="1324957"/>
    <lineage>
        <taxon>Archaea</taxon>
        <taxon>Methanobacteriati</taxon>
        <taxon>Methanobacteriota</taxon>
        <taxon>Stenosarchaea group</taxon>
        <taxon>Halobacteria</taxon>
        <taxon>Halobacteriales</taxon>
        <taxon>Haloferacaceae</taxon>
        <taxon>Candidatus Halobonum</taxon>
    </lineage>
</organism>
<keyword evidence="1" id="KW-0472">Membrane</keyword>
<dbReference type="Pfam" id="PF20587">
    <property type="entry name" value="DUF6789"/>
    <property type="match status" value="1"/>
</dbReference>
<dbReference type="AlphaFoldDB" id="V4GUP0"/>
<sequence>MDSSEPTVPADAVTGDEATSIGVHEILSAAGAGAVGQATMVPFFVAAYLLGATSPASFTGLAELFGLSASSQWALPLGIALFFAGGTVTLPVLFVSLAEFLPPERDMGLRGVSFAVIVWTGFVIAFSTGQTGWTLVLYGALSLAAHVTYGYTLGALYDRFADAPRYDV</sequence>
<proteinExistence type="predicted"/>
<dbReference type="RefSeq" id="WP_023393994.1">
    <property type="nucleotide sequence ID" value="NZ_ASGZ01000023.1"/>
</dbReference>
<dbReference type="OrthoDB" id="342717at2157"/>
<comment type="caution">
    <text evidence="2">The sequence shown here is derived from an EMBL/GenBank/DDBJ whole genome shotgun (WGS) entry which is preliminary data.</text>
</comment>
<evidence type="ECO:0000313" key="2">
    <source>
        <dbReference type="EMBL" id="ESP88831.1"/>
    </source>
</evidence>
<feature type="transmembrane region" description="Helical" evidence="1">
    <location>
        <begin position="107"/>
        <end position="129"/>
    </location>
</feature>
<dbReference type="EMBL" id="ASGZ01000023">
    <property type="protein sequence ID" value="ESP88831.1"/>
    <property type="molecule type" value="Genomic_DNA"/>
</dbReference>
<name>V4GUP0_9EURY</name>
<keyword evidence="3" id="KW-1185">Reference proteome</keyword>
<dbReference type="InterPro" id="IPR046739">
    <property type="entry name" value="DUF6789"/>
</dbReference>
<evidence type="ECO:0000256" key="1">
    <source>
        <dbReference type="SAM" id="Phobius"/>
    </source>
</evidence>
<dbReference type="Proteomes" id="UP000017840">
    <property type="component" value="Unassembled WGS sequence"/>
</dbReference>
<keyword evidence="1" id="KW-0812">Transmembrane</keyword>
<gene>
    <name evidence="2" type="ORF">K933_07037</name>
</gene>
<feature type="transmembrane region" description="Helical" evidence="1">
    <location>
        <begin position="73"/>
        <end position="95"/>
    </location>
</feature>
<reference evidence="2 3" key="1">
    <citation type="journal article" date="2013" name="Genome Announc.">
        <title>Draft Genome Sequence of 'Candidatus Halobonum tyrrellensis' Strain G22, Isolated from the Hypersaline Waters of Lake Tyrrell, Australia.</title>
        <authorList>
            <person name="Ugalde J.A."/>
            <person name="Narasingarao P."/>
            <person name="Kuo S."/>
            <person name="Podell S."/>
            <person name="Allen E.E."/>
        </authorList>
    </citation>
    <scope>NUCLEOTIDE SEQUENCE [LARGE SCALE GENOMIC DNA]</scope>
    <source>
        <strain evidence="2 3">G22</strain>
    </source>
</reference>
<accession>V4GUP0</accession>
<feature type="transmembrane region" description="Helical" evidence="1">
    <location>
        <begin position="135"/>
        <end position="157"/>
    </location>
</feature>
<dbReference type="eggNOG" id="arCOG09090">
    <property type="taxonomic scope" value="Archaea"/>
</dbReference>
<protein>
    <submittedName>
        <fullName evidence="2">Uncharacterized protein</fullName>
    </submittedName>
</protein>